<dbReference type="EMBL" id="MT613935">
    <property type="protein sequence ID" value="QMP19224.1"/>
    <property type="molecule type" value="Genomic_DNA"/>
</dbReference>
<protein>
    <submittedName>
        <fullName evidence="2">Membrane protein</fullName>
    </submittedName>
</protein>
<dbReference type="GeneID" id="63642511"/>
<dbReference type="Proteomes" id="UP000514744">
    <property type="component" value="Segment"/>
</dbReference>
<sequence>MILVNVVAVSVIVVWAFWCILYKRVSDGIVGKVLYMLLMLAALGVLSNPGQGSETALNCTVAAIGVRHCWMKTVWPHIRAAVIRRIRCATCPHNVE</sequence>
<accession>A0A7D7IFW1</accession>
<feature type="transmembrane region" description="Helical" evidence="1">
    <location>
        <begin position="6"/>
        <end position="22"/>
    </location>
</feature>
<evidence type="ECO:0000256" key="1">
    <source>
        <dbReference type="SAM" id="Phobius"/>
    </source>
</evidence>
<keyword evidence="1" id="KW-0812">Transmembrane</keyword>
<organism evidence="2 3">
    <name type="scientific">Pseudomonas phage Persinger</name>
    <dbReference type="NCBI Taxonomy" id="2749430"/>
    <lineage>
        <taxon>Viruses</taxon>
        <taxon>Duplodnaviria</taxon>
        <taxon>Heunggongvirae</taxon>
        <taxon>Uroviricota</taxon>
        <taxon>Caudoviricetes</taxon>
        <taxon>Harrisonburgvirus</taxon>
        <taxon>Harrisonburgvirus persinger</taxon>
    </lineage>
</organism>
<keyword evidence="1" id="KW-0472">Membrane</keyword>
<evidence type="ECO:0000313" key="2">
    <source>
        <dbReference type="EMBL" id="QMP19224.1"/>
    </source>
</evidence>
<keyword evidence="3" id="KW-1185">Reference proteome</keyword>
<dbReference type="KEGG" id="vg:63642511"/>
<name>A0A7D7IFW1_9CAUD</name>
<reference evidence="2 3" key="1">
    <citation type="submission" date="2020-06" db="EMBL/GenBank/DDBJ databases">
        <authorList>
            <person name="Persinger R.D."/>
            <person name="Temple L."/>
        </authorList>
    </citation>
    <scope>NUCLEOTIDE SEQUENCE [LARGE SCALE GENOMIC DNA]</scope>
</reference>
<evidence type="ECO:0000313" key="3">
    <source>
        <dbReference type="Proteomes" id="UP000514744"/>
    </source>
</evidence>
<proteinExistence type="predicted"/>
<feature type="transmembrane region" description="Helical" evidence="1">
    <location>
        <begin position="29"/>
        <end position="47"/>
    </location>
</feature>
<dbReference type="RefSeq" id="YP_010038039.1">
    <property type="nucleotide sequence ID" value="NC_054149.1"/>
</dbReference>
<keyword evidence="1" id="KW-1133">Transmembrane helix</keyword>